<dbReference type="FunFam" id="3.40.50.2000:FF:000199">
    <property type="entry name" value="UDP-glycosyltransferase 76C1"/>
    <property type="match status" value="1"/>
</dbReference>
<dbReference type="eggNOG" id="KOG1192">
    <property type="taxonomic scope" value="Eukaryota"/>
</dbReference>
<proteinExistence type="inferred from homology"/>
<dbReference type="OMA" id="FQGHIDP"/>
<dbReference type="PANTHER" id="PTHR11926">
    <property type="entry name" value="GLUCOSYL/GLUCURONOSYL TRANSFERASES"/>
    <property type="match status" value="1"/>
</dbReference>
<evidence type="ECO:0000313" key="4">
    <source>
        <dbReference type="Proteomes" id="UP000006038"/>
    </source>
</evidence>
<dbReference type="CDD" id="cd03784">
    <property type="entry name" value="GT1_Gtf-like"/>
    <property type="match status" value="1"/>
</dbReference>
<protein>
    <recommendedName>
        <fullName evidence="5">Glycosyltransferase</fullName>
    </recommendedName>
</protein>
<dbReference type="HOGENOM" id="CLU_001724_0_0_1"/>
<dbReference type="FunFam" id="3.40.50.2000:FF:000040">
    <property type="entry name" value="UDP-glycosyltransferase 76C1"/>
    <property type="match status" value="1"/>
</dbReference>
<keyword evidence="4" id="KW-1185">Reference proteome</keyword>
<dbReference type="GO" id="GO:0080043">
    <property type="term" value="F:quercetin 3-O-glucosyltransferase activity"/>
    <property type="evidence" value="ECO:0007669"/>
    <property type="project" value="TreeGrafter"/>
</dbReference>
<dbReference type="Gene3D" id="3.40.50.2000">
    <property type="entry name" value="Glycogen Phosphorylase B"/>
    <property type="match status" value="2"/>
</dbReference>
<dbReference type="EnsemblPlants" id="OB07G16190.1">
    <property type="protein sequence ID" value="OB07G16190.1"/>
    <property type="gene ID" value="OB07G16190"/>
</dbReference>
<dbReference type="AlphaFoldDB" id="J3MJN7"/>
<dbReference type="GO" id="GO:0080044">
    <property type="term" value="F:quercetin 7-O-glucosyltransferase activity"/>
    <property type="evidence" value="ECO:0007669"/>
    <property type="project" value="TreeGrafter"/>
</dbReference>
<reference evidence="3" key="1">
    <citation type="journal article" date="2013" name="Nat. Commun.">
        <title>Whole-genome sequencing of Oryza brachyantha reveals mechanisms underlying Oryza genome evolution.</title>
        <authorList>
            <person name="Chen J."/>
            <person name="Huang Q."/>
            <person name="Gao D."/>
            <person name="Wang J."/>
            <person name="Lang Y."/>
            <person name="Liu T."/>
            <person name="Li B."/>
            <person name="Bai Z."/>
            <person name="Luis Goicoechea J."/>
            <person name="Liang C."/>
            <person name="Chen C."/>
            <person name="Zhang W."/>
            <person name="Sun S."/>
            <person name="Liao Y."/>
            <person name="Zhang X."/>
            <person name="Yang L."/>
            <person name="Song C."/>
            <person name="Wang M."/>
            <person name="Shi J."/>
            <person name="Liu G."/>
            <person name="Liu J."/>
            <person name="Zhou H."/>
            <person name="Zhou W."/>
            <person name="Yu Q."/>
            <person name="An N."/>
            <person name="Chen Y."/>
            <person name="Cai Q."/>
            <person name="Wang B."/>
            <person name="Liu B."/>
            <person name="Min J."/>
            <person name="Huang Y."/>
            <person name="Wu H."/>
            <person name="Li Z."/>
            <person name="Zhang Y."/>
            <person name="Yin Y."/>
            <person name="Song W."/>
            <person name="Jiang J."/>
            <person name="Jackson S.A."/>
            <person name="Wing R.A."/>
            <person name="Wang J."/>
            <person name="Chen M."/>
        </authorList>
    </citation>
    <scope>NUCLEOTIDE SEQUENCE [LARGE SCALE GENOMIC DNA]</scope>
    <source>
        <strain evidence="3">cv. IRGC 101232</strain>
    </source>
</reference>
<reference evidence="3" key="2">
    <citation type="submission" date="2013-04" db="UniProtKB">
        <authorList>
            <consortium name="EnsemblPlants"/>
        </authorList>
    </citation>
    <scope>IDENTIFICATION</scope>
</reference>
<evidence type="ECO:0000313" key="3">
    <source>
        <dbReference type="EnsemblPlants" id="OB07G16190.1"/>
    </source>
</evidence>
<dbReference type="PANTHER" id="PTHR11926:SF1451">
    <property type="entry name" value="OS07G0241500 PROTEIN"/>
    <property type="match status" value="1"/>
</dbReference>
<evidence type="ECO:0000256" key="1">
    <source>
        <dbReference type="ARBA" id="ARBA00009995"/>
    </source>
</evidence>
<dbReference type="OrthoDB" id="5835829at2759"/>
<evidence type="ECO:0000256" key="2">
    <source>
        <dbReference type="ARBA" id="ARBA00022679"/>
    </source>
</evidence>
<comment type="similarity">
    <text evidence="1">Belongs to the UDP-glycosyltransferase family.</text>
</comment>
<gene>
    <name evidence="3" type="primary">LOC102722028</name>
</gene>
<sequence length="468" mass="50957">MASVEVRRGGGGHGRKLWVLVFPLPFQGHINPMLHLAGALHGRGGLSVTVLHTRINAIDPSRYPEFAFVEVPDGIPPEVAATGTVVDAILAMNAALEVSPSFRDVLASAVDGAEGRPPAACLIIDANLLAAQKVAAGLGLPTLVLRTGSAASLCCYLAYPILLQKGYLPPKESQLYEPVKELPPLRVRDLFYSSDTNQEKARETLANITETVRNSNGMVINTFDKLEPAELKRIRDELNNDIVVVLAAGPFHKVSSINNGSSMNLQPDQSCIEWLDTQATGSVLYVSFGSLASLDSNEFLEVACGLESSGQPFLWVVRPDLVRGLNRVCLPDGYEQAVEGRGKMIRWAPQQEVLAHRAVGGFWTHNGWNSTLESISEGVPMICQPQFADQMLNTRYVKAVWGVGFELEGNLERGKIKKAIRRLMVEKAGTKIREHAKELKNKVEGCLESSGSSQIAIEKLVNYIISLQ</sequence>
<organism evidence="3">
    <name type="scientific">Oryza brachyantha</name>
    <name type="common">malo sina</name>
    <dbReference type="NCBI Taxonomy" id="4533"/>
    <lineage>
        <taxon>Eukaryota</taxon>
        <taxon>Viridiplantae</taxon>
        <taxon>Streptophyta</taxon>
        <taxon>Embryophyta</taxon>
        <taxon>Tracheophyta</taxon>
        <taxon>Spermatophyta</taxon>
        <taxon>Magnoliopsida</taxon>
        <taxon>Liliopsida</taxon>
        <taxon>Poales</taxon>
        <taxon>Poaceae</taxon>
        <taxon>BOP clade</taxon>
        <taxon>Oryzoideae</taxon>
        <taxon>Oryzeae</taxon>
        <taxon>Oryzinae</taxon>
        <taxon>Oryza</taxon>
    </lineage>
</organism>
<dbReference type="RefSeq" id="XP_040381607.1">
    <property type="nucleotide sequence ID" value="XM_040525673.1"/>
</dbReference>
<dbReference type="Gramene" id="OB07G16190.1">
    <property type="protein sequence ID" value="OB07G16190.1"/>
    <property type="gene ID" value="OB07G16190"/>
</dbReference>
<keyword evidence="2" id="KW-0808">Transferase</keyword>
<accession>J3MJN7</accession>
<dbReference type="Proteomes" id="UP000006038">
    <property type="component" value="Chromosome 7"/>
</dbReference>
<evidence type="ECO:0008006" key="5">
    <source>
        <dbReference type="Google" id="ProtNLM"/>
    </source>
</evidence>
<dbReference type="SUPFAM" id="SSF53756">
    <property type="entry name" value="UDP-Glycosyltransferase/glycogen phosphorylase"/>
    <property type="match status" value="1"/>
</dbReference>
<dbReference type="GeneID" id="102722028"/>
<dbReference type="InterPro" id="IPR002213">
    <property type="entry name" value="UDP_glucos_trans"/>
</dbReference>
<name>J3MJN7_ORYBR</name>
<dbReference type="Pfam" id="PF00201">
    <property type="entry name" value="UDPGT"/>
    <property type="match status" value="1"/>
</dbReference>